<keyword evidence="5" id="KW-1185">Reference proteome</keyword>
<dbReference type="Pfam" id="PF17921">
    <property type="entry name" value="Integrase_H2C2"/>
    <property type="match status" value="1"/>
</dbReference>
<evidence type="ECO:0000256" key="1">
    <source>
        <dbReference type="ARBA" id="ARBA00012493"/>
    </source>
</evidence>
<dbReference type="InterPro" id="IPR050951">
    <property type="entry name" value="Retrovirus_Pol_polyprotein"/>
</dbReference>
<feature type="domain" description="Integrase zinc-binding" evidence="2">
    <location>
        <begin position="2"/>
        <end position="45"/>
    </location>
</feature>
<dbReference type="AlphaFoldDB" id="A0A085MUD2"/>
<organism evidence="4">
    <name type="scientific">Trichuris suis</name>
    <name type="common">pig whipworm</name>
    <dbReference type="NCBI Taxonomy" id="68888"/>
    <lineage>
        <taxon>Eukaryota</taxon>
        <taxon>Metazoa</taxon>
        <taxon>Ecdysozoa</taxon>
        <taxon>Nematoda</taxon>
        <taxon>Enoplea</taxon>
        <taxon>Dorylaimia</taxon>
        <taxon>Trichinellida</taxon>
        <taxon>Trichuridae</taxon>
        <taxon>Trichuris</taxon>
    </lineage>
</organism>
<dbReference type="Proteomes" id="UP000030758">
    <property type="component" value="Unassembled WGS sequence"/>
</dbReference>
<dbReference type="PANTHER" id="PTHR37984:SF12">
    <property type="entry name" value="RIBONUCLEASE H"/>
    <property type="match status" value="1"/>
</dbReference>
<gene>
    <name evidence="3" type="ORF">M513_11419</name>
    <name evidence="4" type="ORF">M514_11419</name>
</gene>
<dbReference type="EMBL" id="KL363316">
    <property type="protein sequence ID" value="KFD47741.1"/>
    <property type="molecule type" value="Genomic_DNA"/>
</dbReference>
<evidence type="ECO:0000313" key="4">
    <source>
        <dbReference type="EMBL" id="KFD60828.1"/>
    </source>
</evidence>
<dbReference type="GO" id="GO:0003676">
    <property type="term" value="F:nucleic acid binding"/>
    <property type="evidence" value="ECO:0007669"/>
    <property type="project" value="InterPro"/>
</dbReference>
<dbReference type="EC" id="2.7.7.49" evidence="1"/>
<dbReference type="Proteomes" id="UP000030764">
    <property type="component" value="Unassembled WGS sequence"/>
</dbReference>
<protein>
    <recommendedName>
        <fullName evidence="1">RNA-directed DNA polymerase</fullName>
        <ecNumber evidence="1">2.7.7.49</ecNumber>
    </recommendedName>
</protein>
<accession>A0A085MUD2</accession>
<evidence type="ECO:0000313" key="5">
    <source>
        <dbReference type="Proteomes" id="UP000030764"/>
    </source>
</evidence>
<dbReference type="Gene3D" id="3.30.420.10">
    <property type="entry name" value="Ribonuclease H-like superfamily/Ribonuclease H"/>
    <property type="match status" value="1"/>
</dbReference>
<evidence type="ECO:0000313" key="3">
    <source>
        <dbReference type="EMBL" id="KFD47741.1"/>
    </source>
</evidence>
<dbReference type="InterPro" id="IPR036397">
    <property type="entry name" value="RNaseH_sf"/>
</dbReference>
<dbReference type="InterPro" id="IPR012337">
    <property type="entry name" value="RNaseH-like_sf"/>
</dbReference>
<dbReference type="SUPFAM" id="SSF53098">
    <property type="entry name" value="Ribonuclease H-like"/>
    <property type="match status" value="1"/>
</dbReference>
<sequence>MLQMLHRSHQGIVQTKAIARSYTWWPGMASAIEATVSGSSACKSVRQMPPKVPEHPWLDEKIKPWSRLHIDFAGPFQGKYLFVANDPASKRTEANIVPTVSTLAVTTCLREIFETHSLPRLLTLRNQTPVYAAVSF</sequence>
<dbReference type="GO" id="GO:0003964">
    <property type="term" value="F:RNA-directed DNA polymerase activity"/>
    <property type="evidence" value="ECO:0007669"/>
    <property type="project" value="UniProtKB-EC"/>
</dbReference>
<dbReference type="EMBL" id="KL367645">
    <property type="protein sequence ID" value="KFD60828.1"/>
    <property type="molecule type" value="Genomic_DNA"/>
</dbReference>
<name>A0A085MUD2_9BILA</name>
<dbReference type="Gene3D" id="1.10.340.70">
    <property type="match status" value="1"/>
</dbReference>
<dbReference type="InterPro" id="IPR041588">
    <property type="entry name" value="Integrase_H2C2"/>
</dbReference>
<feature type="non-terminal residue" evidence="4">
    <location>
        <position position="136"/>
    </location>
</feature>
<reference evidence="4 5" key="1">
    <citation type="journal article" date="2014" name="Nat. Genet.">
        <title>Genome and transcriptome of the porcine whipworm Trichuris suis.</title>
        <authorList>
            <person name="Jex A.R."/>
            <person name="Nejsum P."/>
            <person name="Schwarz E.M."/>
            <person name="Hu L."/>
            <person name="Young N.D."/>
            <person name="Hall R.S."/>
            <person name="Korhonen P.K."/>
            <person name="Liao S."/>
            <person name="Thamsborg S."/>
            <person name="Xia J."/>
            <person name="Xu P."/>
            <person name="Wang S."/>
            <person name="Scheerlinck J.P."/>
            <person name="Hofmann A."/>
            <person name="Sternberg P.W."/>
            <person name="Wang J."/>
            <person name="Gasser R.B."/>
        </authorList>
    </citation>
    <scope>NUCLEOTIDE SEQUENCE [LARGE SCALE GENOMIC DNA]</scope>
    <source>
        <strain evidence="4">DCEP-RM93F</strain>
        <strain evidence="3">DCEP-RM93M</strain>
    </source>
</reference>
<proteinExistence type="predicted"/>
<dbReference type="PANTHER" id="PTHR37984">
    <property type="entry name" value="PROTEIN CBG26694"/>
    <property type="match status" value="1"/>
</dbReference>
<evidence type="ECO:0000259" key="2">
    <source>
        <dbReference type="Pfam" id="PF17921"/>
    </source>
</evidence>